<evidence type="ECO:0000313" key="9">
    <source>
        <dbReference type="Proteomes" id="UP000253934"/>
    </source>
</evidence>
<dbReference type="InterPro" id="IPR027417">
    <property type="entry name" value="P-loop_NTPase"/>
</dbReference>
<keyword evidence="3 8" id="KW-0347">Helicase</keyword>
<evidence type="ECO:0000256" key="3">
    <source>
        <dbReference type="ARBA" id="ARBA00022806"/>
    </source>
</evidence>
<dbReference type="GO" id="GO:0005524">
    <property type="term" value="F:ATP binding"/>
    <property type="evidence" value="ECO:0007669"/>
    <property type="project" value="UniProtKB-KW"/>
</dbReference>
<dbReference type="GO" id="GO:0016787">
    <property type="term" value="F:hydrolase activity"/>
    <property type="evidence" value="ECO:0007669"/>
    <property type="project" value="UniProtKB-KW"/>
</dbReference>
<sequence length="868" mass="98973">MITTKNQLPIDSLLDKIVNLIQNSNSLIIQAAPGAGKTTRVPQALLNIFKQQIIVLEPRRIAARLSAMRVSEELGEPCGNTVGYQIRFTKLENEHTKIKYITEGLFTRLVFADLYLKNISCVIIDEFHERHLHTDIALMLVKLLQKTLRPDLKLIIMSATLDVTELKKYLPEASTIVSEGKNYPVTINFSTAEECNKPLPLQVLNAVNKLLNHQECPGDILVFLPGLFEIKRCAETLKEHVSNSLIEIFTLNADTPISEQEKIFSKLNKKKIILATNVAETSVTIDGITGVIDSGLARIAGHANWSGLPTLDVQKISQASCIQRAGRAGRTQAGIAIRLFSEYDYTMRPQFHKPEIQRTDIAQQILELKILELKFKEHYNFSSYEKDNFFPWFDPPPPNNIQSSVLLLKRLKALDDEENITEIGKKIAQYPLHPRLGCLLVTGKQKNLLPQTIAVVSLINERMILKKGTEAPDIGHSDIEFQLNLLNKIYNKEKLSENIKNKIDFSAVKRVEALINYLCSMFKVSFYLCYQEIDHESLSLILLSGYCDRVAQFRKQSSKNTLNKKELNLCLGGGALLSSSSVTHNTEFLLAIDAEESSLALSQAEASQIRICHGIEPEILIAAPDEFLSQTEEYSWDSANQRVRGYNKTLYGKLVLEEQPIKKYNSHFEDLLKKQLTTQWPKPFDNDDDLQFLKNRIHLAEQLGYNLTIKQFTDDDFKTLIEFICENKKSFAEILEKDLQQYLDDFLNEDDKKILSELFPSYIKIGKGRKVKVHYETNKTPWIASRLQDFFGTVETPKIGKGTIPVVVHLLAPNMQAIQVTQDLKGFWERAYFDVKKELSRKYPRHLWPDNPKTAEPPELHHKKQKKI</sequence>
<keyword evidence="4" id="KW-0067">ATP-binding</keyword>
<evidence type="ECO:0000256" key="1">
    <source>
        <dbReference type="ARBA" id="ARBA00022741"/>
    </source>
</evidence>
<dbReference type="Pfam" id="PF00271">
    <property type="entry name" value="Helicase_C"/>
    <property type="match status" value="1"/>
</dbReference>
<evidence type="ECO:0000313" key="8">
    <source>
        <dbReference type="EMBL" id="RDB36722.1"/>
    </source>
</evidence>
<reference evidence="8" key="1">
    <citation type="submission" date="2018-04" db="EMBL/GenBank/DDBJ databases">
        <title>Draft genome sequence of the Candidatus Spirobacillus cienkowskii, a pathogen of freshwater Daphnia species, reconstructed from hemolymph metagenomic reads.</title>
        <authorList>
            <person name="Bresciani L."/>
            <person name="Lemos L.N."/>
            <person name="Wale N."/>
            <person name="Lin J.Y."/>
            <person name="Fernandes G.R."/>
            <person name="Duffy M.A."/>
            <person name="Rodrigues J.M."/>
        </authorList>
    </citation>
    <scope>NUCLEOTIDE SEQUENCE [LARGE SCALE GENOMIC DNA]</scope>
    <source>
        <strain evidence="8">Binning01</strain>
    </source>
</reference>
<dbReference type="NCBIfam" id="TIGR01970">
    <property type="entry name" value="DEAH_box_HrpB"/>
    <property type="match status" value="1"/>
</dbReference>
<dbReference type="InterPro" id="IPR010225">
    <property type="entry name" value="HrpB"/>
</dbReference>
<dbReference type="PANTHER" id="PTHR43519:SF1">
    <property type="entry name" value="ATP-DEPENDENT RNA HELICASE HRPB"/>
    <property type="match status" value="1"/>
</dbReference>
<feature type="domain" description="Helicase ATP-binding" evidence="6">
    <location>
        <begin position="18"/>
        <end position="179"/>
    </location>
</feature>
<dbReference type="SMART" id="SM00847">
    <property type="entry name" value="HA2"/>
    <property type="match status" value="1"/>
</dbReference>
<dbReference type="AlphaFoldDB" id="A0A369KSZ4"/>
<protein>
    <submittedName>
        <fullName evidence="8">ATP-dependent helicase HrpB</fullName>
    </submittedName>
</protein>
<dbReference type="InterPro" id="IPR011545">
    <property type="entry name" value="DEAD/DEAH_box_helicase_dom"/>
</dbReference>
<dbReference type="InterPro" id="IPR048333">
    <property type="entry name" value="HA2_WH"/>
</dbReference>
<dbReference type="Pfam" id="PF04408">
    <property type="entry name" value="WHD_HA2"/>
    <property type="match status" value="1"/>
</dbReference>
<dbReference type="PROSITE" id="PS51192">
    <property type="entry name" value="HELICASE_ATP_BIND_1"/>
    <property type="match status" value="1"/>
</dbReference>
<dbReference type="SMART" id="SM00490">
    <property type="entry name" value="HELICc"/>
    <property type="match status" value="1"/>
</dbReference>
<dbReference type="InterPro" id="IPR013689">
    <property type="entry name" value="RNA_helicase_ATP-dep_HrpB_C"/>
</dbReference>
<proteinExistence type="predicted"/>
<accession>A0A369KSZ4</accession>
<dbReference type="GO" id="GO:0004386">
    <property type="term" value="F:helicase activity"/>
    <property type="evidence" value="ECO:0007669"/>
    <property type="project" value="UniProtKB-KW"/>
</dbReference>
<evidence type="ECO:0000256" key="4">
    <source>
        <dbReference type="ARBA" id="ARBA00022840"/>
    </source>
</evidence>
<evidence type="ECO:0000256" key="2">
    <source>
        <dbReference type="ARBA" id="ARBA00022801"/>
    </source>
</evidence>
<name>A0A369KSZ4_9BACT</name>
<dbReference type="CDD" id="cd18791">
    <property type="entry name" value="SF2_C_RHA"/>
    <property type="match status" value="1"/>
</dbReference>
<dbReference type="Gene3D" id="1.20.120.1080">
    <property type="match status" value="1"/>
</dbReference>
<dbReference type="Proteomes" id="UP000253934">
    <property type="component" value="Unassembled WGS sequence"/>
</dbReference>
<evidence type="ECO:0000259" key="7">
    <source>
        <dbReference type="PROSITE" id="PS51194"/>
    </source>
</evidence>
<dbReference type="PROSITE" id="PS51194">
    <property type="entry name" value="HELICASE_CTER"/>
    <property type="match status" value="1"/>
</dbReference>
<dbReference type="SMART" id="SM00487">
    <property type="entry name" value="DEXDc"/>
    <property type="match status" value="1"/>
</dbReference>
<dbReference type="Pfam" id="PF00270">
    <property type="entry name" value="DEAD"/>
    <property type="match status" value="1"/>
</dbReference>
<keyword evidence="2" id="KW-0378">Hydrolase</keyword>
<dbReference type="PIRSF" id="PIRSF005496">
    <property type="entry name" value="ATP_hel_hrpB"/>
    <property type="match status" value="1"/>
</dbReference>
<dbReference type="InterPro" id="IPR001650">
    <property type="entry name" value="Helicase_C-like"/>
</dbReference>
<evidence type="ECO:0000259" key="6">
    <source>
        <dbReference type="PROSITE" id="PS51192"/>
    </source>
</evidence>
<dbReference type="Pfam" id="PF08482">
    <property type="entry name" value="HrpB_C"/>
    <property type="match status" value="1"/>
</dbReference>
<dbReference type="GO" id="GO:0003676">
    <property type="term" value="F:nucleic acid binding"/>
    <property type="evidence" value="ECO:0007669"/>
    <property type="project" value="InterPro"/>
</dbReference>
<feature type="domain" description="Helicase C-terminal" evidence="7">
    <location>
        <begin position="206"/>
        <end position="374"/>
    </location>
</feature>
<dbReference type="Gene3D" id="3.40.50.300">
    <property type="entry name" value="P-loop containing nucleotide triphosphate hydrolases"/>
    <property type="match status" value="2"/>
</dbReference>
<comment type="caution">
    <text evidence="8">The sequence shown here is derived from an EMBL/GenBank/DDBJ whole genome shotgun (WGS) entry which is preliminary data.</text>
</comment>
<dbReference type="EMBL" id="QOVW01000035">
    <property type="protein sequence ID" value="RDB36722.1"/>
    <property type="molecule type" value="Genomic_DNA"/>
</dbReference>
<keyword evidence="1" id="KW-0547">Nucleotide-binding</keyword>
<evidence type="ECO:0000256" key="5">
    <source>
        <dbReference type="SAM" id="MobiDB-lite"/>
    </source>
</evidence>
<gene>
    <name evidence="8" type="primary">hrpB</name>
    <name evidence="8" type="ORF">DCC88_03605</name>
</gene>
<feature type="region of interest" description="Disordered" evidence="5">
    <location>
        <begin position="846"/>
        <end position="868"/>
    </location>
</feature>
<dbReference type="CDD" id="cd17917">
    <property type="entry name" value="DEXHc_RHA-like"/>
    <property type="match status" value="1"/>
</dbReference>
<keyword evidence="9" id="KW-1185">Reference proteome</keyword>
<organism evidence="8 9">
    <name type="scientific">Spirobacillus cienkowskii</name>
    <dbReference type="NCBI Taxonomy" id="495820"/>
    <lineage>
        <taxon>Bacteria</taxon>
        <taxon>Pseudomonadati</taxon>
        <taxon>Bdellovibrionota</taxon>
        <taxon>Oligoflexia</taxon>
        <taxon>Silvanigrellales</taxon>
        <taxon>Spirobacillus</taxon>
    </lineage>
</organism>
<dbReference type="InterPro" id="IPR007502">
    <property type="entry name" value="Helicase-assoc_dom"/>
</dbReference>
<dbReference type="SUPFAM" id="SSF52540">
    <property type="entry name" value="P-loop containing nucleoside triphosphate hydrolases"/>
    <property type="match status" value="1"/>
</dbReference>
<dbReference type="PANTHER" id="PTHR43519">
    <property type="entry name" value="ATP-DEPENDENT RNA HELICASE HRPB"/>
    <property type="match status" value="1"/>
</dbReference>
<dbReference type="InterPro" id="IPR014001">
    <property type="entry name" value="Helicase_ATP-bd"/>
</dbReference>